<evidence type="ECO:0000256" key="8">
    <source>
        <dbReference type="SAM" id="Phobius"/>
    </source>
</evidence>
<evidence type="ECO:0000313" key="10">
    <source>
        <dbReference type="EMBL" id="KAL3866878.1"/>
    </source>
</evidence>
<feature type="transmembrane region" description="Helical" evidence="8">
    <location>
        <begin position="307"/>
        <end position="326"/>
    </location>
</feature>
<protein>
    <recommendedName>
        <fullName evidence="9">G-protein coupled receptors family 1 profile domain-containing protein</fullName>
    </recommendedName>
</protein>
<keyword evidence="4" id="KW-0297">G-protein coupled receptor</keyword>
<feature type="domain" description="G-protein coupled receptors family 1 profile" evidence="9">
    <location>
        <begin position="59"/>
        <end position="323"/>
    </location>
</feature>
<feature type="transmembrane region" description="Helical" evidence="8">
    <location>
        <begin position="208"/>
        <end position="229"/>
    </location>
</feature>
<organism evidence="10 11">
    <name type="scientific">Sinanodonta woodiana</name>
    <name type="common">Chinese pond mussel</name>
    <name type="synonym">Anodonta woodiana</name>
    <dbReference type="NCBI Taxonomy" id="1069815"/>
    <lineage>
        <taxon>Eukaryota</taxon>
        <taxon>Metazoa</taxon>
        <taxon>Spiralia</taxon>
        <taxon>Lophotrochozoa</taxon>
        <taxon>Mollusca</taxon>
        <taxon>Bivalvia</taxon>
        <taxon>Autobranchia</taxon>
        <taxon>Heteroconchia</taxon>
        <taxon>Palaeoheterodonta</taxon>
        <taxon>Unionida</taxon>
        <taxon>Unionoidea</taxon>
        <taxon>Unionidae</taxon>
        <taxon>Unioninae</taxon>
        <taxon>Sinanodonta</taxon>
    </lineage>
</organism>
<comment type="subcellular location">
    <subcellularLocation>
        <location evidence="1">Membrane</location>
        <topology evidence="1">Multi-pass membrane protein</topology>
    </subcellularLocation>
</comment>
<dbReference type="InterPro" id="IPR017452">
    <property type="entry name" value="GPCR_Rhodpsn_7TM"/>
</dbReference>
<reference evidence="10 11" key="1">
    <citation type="submission" date="2024-11" db="EMBL/GenBank/DDBJ databases">
        <title>Chromosome-level genome assembly of the freshwater bivalve Anodonta woodiana.</title>
        <authorList>
            <person name="Chen X."/>
        </authorList>
    </citation>
    <scope>NUCLEOTIDE SEQUENCE [LARGE SCALE GENOMIC DNA]</scope>
    <source>
        <strain evidence="10">MN2024</strain>
        <tissue evidence="10">Gills</tissue>
    </source>
</reference>
<keyword evidence="6" id="KW-0675">Receptor</keyword>
<evidence type="ECO:0000259" key="9">
    <source>
        <dbReference type="PROSITE" id="PS50262"/>
    </source>
</evidence>
<proteinExistence type="predicted"/>
<dbReference type="InterPro" id="IPR000276">
    <property type="entry name" value="GPCR_Rhodpsn"/>
</dbReference>
<name>A0ABD3W2D9_SINWO</name>
<dbReference type="PROSITE" id="PS50262">
    <property type="entry name" value="G_PROTEIN_RECEP_F1_2"/>
    <property type="match status" value="1"/>
</dbReference>
<dbReference type="GO" id="GO:0016020">
    <property type="term" value="C:membrane"/>
    <property type="evidence" value="ECO:0007669"/>
    <property type="project" value="UniProtKB-SubCell"/>
</dbReference>
<dbReference type="Gene3D" id="1.20.1070.10">
    <property type="entry name" value="Rhodopsin 7-helix transmembrane proteins"/>
    <property type="match status" value="1"/>
</dbReference>
<sequence>METTTFPNLFWDENDIEHVSQSSDMVEVNIYKIYEIYLPRTLSSSKYVRIIMYIFGYSGNILAFLLWIRKPMLHSSGSYLAALAMSDLAFLILDLLYSLHTEWGINTFNFPILCETFAILYLTTQYTSPLLTLGFTTERYIAIKFPLKRKIYCTPKRAITVMIFLVFLSLALCGIQGYFVTYYKGKNVCVMTKDKLGIWESWTWSSEMVMFLAVPVMILALNMLVIFEIRKSRTIALELRRIIFKTSATTTMLLAVSFVLIFTTLPVSIAYALNNSFPPGIIHISLSDINKDPVWRAHLRYYEASKIIYIVGLTHYVMNFYIYLVAGDKFRRHLLIMLRCKKS</sequence>
<dbReference type="Proteomes" id="UP001634394">
    <property type="component" value="Unassembled WGS sequence"/>
</dbReference>
<keyword evidence="3 8" id="KW-1133">Transmembrane helix</keyword>
<keyword evidence="5 8" id="KW-0472">Membrane</keyword>
<dbReference type="AlphaFoldDB" id="A0ABD3W2D9"/>
<gene>
    <name evidence="10" type="ORF">ACJMK2_044131</name>
</gene>
<comment type="caution">
    <text evidence="10">The sequence shown here is derived from an EMBL/GenBank/DDBJ whole genome shotgun (WGS) entry which is preliminary data.</text>
</comment>
<dbReference type="Pfam" id="PF00001">
    <property type="entry name" value="7tm_1"/>
    <property type="match status" value="1"/>
</dbReference>
<evidence type="ECO:0000313" key="11">
    <source>
        <dbReference type="Proteomes" id="UP001634394"/>
    </source>
</evidence>
<evidence type="ECO:0000256" key="5">
    <source>
        <dbReference type="ARBA" id="ARBA00023136"/>
    </source>
</evidence>
<evidence type="ECO:0000256" key="3">
    <source>
        <dbReference type="ARBA" id="ARBA00022989"/>
    </source>
</evidence>
<feature type="transmembrane region" description="Helical" evidence="8">
    <location>
        <begin position="79"/>
        <end position="97"/>
    </location>
</feature>
<feature type="transmembrane region" description="Helical" evidence="8">
    <location>
        <begin position="158"/>
        <end position="179"/>
    </location>
</feature>
<dbReference type="EMBL" id="JBJQND010000009">
    <property type="protein sequence ID" value="KAL3866878.1"/>
    <property type="molecule type" value="Genomic_DNA"/>
</dbReference>
<evidence type="ECO:0000256" key="4">
    <source>
        <dbReference type="ARBA" id="ARBA00023040"/>
    </source>
</evidence>
<dbReference type="PRINTS" id="PR00237">
    <property type="entry name" value="GPCRRHODOPSN"/>
</dbReference>
<feature type="transmembrane region" description="Helical" evidence="8">
    <location>
        <begin position="47"/>
        <end position="67"/>
    </location>
</feature>
<feature type="transmembrane region" description="Helical" evidence="8">
    <location>
        <begin position="250"/>
        <end position="273"/>
    </location>
</feature>
<keyword evidence="7" id="KW-0807">Transducer</keyword>
<feature type="transmembrane region" description="Helical" evidence="8">
    <location>
        <begin position="117"/>
        <end position="137"/>
    </location>
</feature>
<evidence type="ECO:0000256" key="2">
    <source>
        <dbReference type="ARBA" id="ARBA00022692"/>
    </source>
</evidence>
<evidence type="ECO:0000256" key="6">
    <source>
        <dbReference type="ARBA" id="ARBA00023170"/>
    </source>
</evidence>
<accession>A0ABD3W2D9</accession>
<dbReference type="PANTHER" id="PTHR24243">
    <property type="entry name" value="G-PROTEIN COUPLED RECEPTOR"/>
    <property type="match status" value="1"/>
</dbReference>
<dbReference type="PANTHER" id="PTHR24243:SF233">
    <property type="entry name" value="THYROTROPIN-RELEASING HORMONE RECEPTOR"/>
    <property type="match status" value="1"/>
</dbReference>
<dbReference type="GO" id="GO:0004930">
    <property type="term" value="F:G protein-coupled receptor activity"/>
    <property type="evidence" value="ECO:0007669"/>
    <property type="project" value="UniProtKB-KW"/>
</dbReference>
<keyword evidence="11" id="KW-1185">Reference proteome</keyword>
<keyword evidence="2 8" id="KW-0812">Transmembrane</keyword>
<dbReference type="SUPFAM" id="SSF81321">
    <property type="entry name" value="Family A G protein-coupled receptor-like"/>
    <property type="match status" value="1"/>
</dbReference>
<evidence type="ECO:0000256" key="1">
    <source>
        <dbReference type="ARBA" id="ARBA00004141"/>
    </source>
</evidence>
<evidence type="ECO:0000256" key="7">
    <source>
        <dbReference type="ARBA" id="ARBA00023224"/>
    </source>
</evidence>